<dbReference type="PANTHER" id="PTHR12526">
    <property type="entry name" value="GLYCOSYLTRANSFERASE"/>
    <property type="match status" value="1"/>
</dbReference>
<dbReference type="CDD" id="cd03801">
    <property type="entry name" value="GT4_PimA-like"/>
    <property type="match status" value="1"/>
</dbReference>
<dbReference type="SUPFAM" id="SSF53756">
    <property type="entry name" value="UDP-Glycosyltransferase/glycogen phosphorylase"/>
    <property type="match status" value="1"/>
</dbReference>
<proteinExistence type="predicted"/>
<dbReference type="EMBL" id="CP022295">
    <property type="protein sequence ID" value="QSR25308.1"/>
    <property type="molecule type" value="Genomic_DNA"/>
</dbReference>
<keyword evidence="1" id="KW-0328">Glycosyltransferase</keyword>
<evidence type="ECO:0000313" key="4">
    <source>
        <dbReference type="EMBL" id="QSR25308.1"/>
    </source>
</evidence>
<accession>A0ABX7PH69</accession>
<dbReference type="GO" id="GO:0016740">
    <property type="term" value="F:transferase activity"/>
    <property type="evidence" value="ECO:0007669"/>
    <property type="project" value="UniProtKB-KW"/>
</dbReference>
<name>A0ABX7PH69_9ACTN</name>
<dbReference type="PANTHER" id="PTHR12526:SF510">
    <property type="entry name" value="D-INOSITOL 3-PHOSPHATE GLYCOSYLTRANSFERASE"/>
    <property type="match status" value="1"/>
</dbReference>
<dbReference type="Pfam" id="PF00534">
    <property type="entry name" value="Glycos_transf_1"/>
    <property type="match status" value="1"/>
</dbReference>
<evidence type="ECO:0000256" key="2">
    <source>
        <dbReference type="ARBA" id="ARBA00022679"/>
    </source>
</evidence>
<dbReference type="RefSeq" id="WP_207009438.1">
    <property type="nucleotide sequence ID" value="NZ_CP022295.1"/>
</dbReference>
<keyword evidence="5" id="KW-1185">Reference proteome</keyword>
<dbReference type="Proteomes" id="UP000662818">
    <property type="component" value="Chromosome"/>
</dbReference>
<evidence type="ECO:0000259" key="3">
    <source>
        <dbReference type="Pfam" id="PF00534"/>
    </source>
</evidence>
<dbReference type="InterPro" id="IPR001296">
    <property type="entry name" value="Glyco_trans_1"/>
</dbReference>
<gene>
    <name evidence="4" type="ORF">CFH99_06685</name>
</gene>
<evidence type="ECO:0000313" key="5">
    <source>
        <dbReference type="Proteomes" id="UP000662818"/>
    </source>
</evidence>
<organism evidence="4 5">
    <name type="scientific">Nocardioides aromaticivorans</name>
    <dbReference type="NCBI Taxonomy" id="200618"/>
    <lineage>
        <taxon>Bacteria</taxon>
        <taxon>Bacillati</taxon>
        <taxon>Actinomycetota</taxon>
        <taxon>Actinomycetes</taxon>
        <taxon>Propionibacteriales</taxon>
        <taxon>Nocardioidaceae</taxon>
        <taxon>Nocardioides</taxon>
    </lineage>
</organism>
<keyword evidence="2 4" id="KW-0808">Transferase</keyword>
<sequence length="340" mass="35355">MTLHLLVPAGIDDPQRPSGGNVYDRRLASALVARGWTVREHRVGDDGPGRALAGLPDDALVLVDGLVASTTRALLAERHRLRLVVLLHMPGSGPFEPDVLVAARAVVTTSAWSRRWVLDHTEVPPDRVHVAVPGVDPRPLAAGSPAGGRLLTVGPVTPAKGYDDLLAALADLRDLEWRCRWVGALDLAPSFADALVERAGTLGIADRLELTGPLAPAALDAVRADSDLVVAPSRRESWGMALAEGLACGLPAVATDVGGHPEALGTAPDGSLPGALVPLDRPAALAGALRGWLTDAALRHHWRSAAAERRGQLPGWGRTAGCVAGVLNRIGPGVVHVGEG</sequence>
<dbReference type="Gene3D" id="3.40.50.2000">
    <property type="entry name" value="Glycogen Phosphorylase B"/>
    <property type="match status" value="2"/>
</dbReference>
<feature type="domain" description="Glycosyl transferase family 1" evidence="3">
    <location>
        <begin position="150"/>
        <end position="308"/>
    </location>
</feature>
<protein>
    <submittedName>
        <fullName evidence="4">Glycosyl transferase</fullName>
    </submittedName>
</protein>
<reference evidence="4 5" key="1">
    <citation type="submission" date="2017-06" db="EMBL/GenBank/DDBJ databases">
        <title>Complete Genome Sequence of the Soil Carbazole-Degrading Bacterium Nocardioides aromaticivorans IC177.</title>
        <authorList>
            <person name="Vejarano F."/>
            <person name="Suzuki-Minakuchi C."/>
            <person name="Ohtsubo Y."/>
            <person name="Tsuda M."/>
            <person name="Okada K."/>
            <person name="Nojiri H."/>
        </authorList>
    </citation>
    <scope>NUCLEOTIDE SEQUENCE [LARGE SCALE GENOMIC DNA]</scope>
    <source>
        <strain evidence="4 5">IC177</strain>
    </source>
</reference>
<evidence type="ECO:0000256" key="1">
    <source>
        <dbReference type="ARBA" id="ARBA00022676"/>
    </source>
</evidence>